<dbReference type="InterPro" id="IPR011701">
    <property type="entry name" value="MFS"/>
</dbReference>
<feature type="transmembrane region" description="Helical" evidence="5">
    <location>
        <begin position="360"/>
        <end position="379"/>
    </location>
</feature>
<name>A0ABN1RRG6_9ACTN</name>
<evidence type="ECO:0000259" key="6">
    <source>
        <dbReference type="PROSITE" id="PS50850"/>
    </source>
</evidence>
<dbReference type="InterPro" id="IPR001958">
    <property type="entry name" value="Tet-R_TetA/multi-R_MdtG-like"/>
</dbReference>
<feature type="transmembrane region" description="Helical" evidence="5">
    <location>
        <begin position="102"/>
        <end position="124"/>
    </location>
</feature>
<feature type="transmembrane region" description="Helical" evidence="5">
    <location>
        <begin position="302"/>
        <end position="322"/>
    </location>
</feature>
<dbReference type="PANTHER" id="PTHR23523">
    <property type="match status" value="1"/>
</dbReference>
<accession>A0ABN1RRG6</accession>
<feature type="transmembrane region" description="Helical" evidence="5">
    <location>
        <begin position="207"/>
        <end position="229"/>
    </location>
</feature>
<keyword evidence="3 5" id="KW-1133">Transmembrane helix</keyword>
<evidence type="ECO:0000256" key="3">
    <source>
        <dbReference type="ARBA" id="ARBA00022989"/>
    </source>
</evidence>
<dbReference type="RefSeq" id="WP_344243977.1">
    <property type="nucleotide sequence ID" value="NZ_BAAAHH010000027.1"/>
</dbReference>
<feature type="domain" description="Major facilitator superfamily (MFS) profile" evidence="6">
    <location>
        <begin position="8"/>
        <end position="403"/>
    </location>
</feature>
<dbReference type="SUPFAM" id="SSF103473">
    <property type="entry name" value="MFS general substrate transporter"/>
    <property type="match status" value="1"/>
</dbReference>
<evidence type="ECO:0000313" key="7">
    <source>
        <dbReference type="EMBL" id="GAA0962217.1"/>
    </source>
</evidence>
<feature type="transmembrane region" description="Helical" evidence="5">
    <location>
        <begin position="78"/>
        <end position="96"/>
    </location>
</feature>
<comment type="subcellular location">
    <subcellularLocation>
        <location evidence="1">Cell membrane</location>
        <topology evidence="1">Multi-pass membrane protein</topology>
    </subcellularLocation>
</comment>
<dbReference type="Gene3D" id="1.20.1250.20">
    <property type="entry name" value="MFS general substrate transporter like domains"/>
    <property type="match status" value="1"/>
</dbReference>
<evidence type="ECO:0000313" key="8">
    <source>
        <dbReference type="Proteomes" id="UP001500665"/>
    </source>
</evidence>
<feature type="transmembrane region" description="Helical" evidence="5">
    <location>
        <begin position="45"/>
        <end position="66"/>
    </location>
</feature>
<feature type="transmembrane region" description="Helical" evidence="5">
    <location>
        <begin position="164"/>
        <end position="183"/>
    </location>
</feature>
<dbReference type="PANTHER" id="PTHR23523:SF2">
    <property type="entry name" value="2-NITROIMIDAZOLE TRANSPORTER"/>
    <property type="match status" value="1"/>
</dbReference>
<proteinExistence type="predicted"/>
<keyword evidence="2 5" id="KW-0812">Transmembrane</keyword>
<dbReference type="Pfam" id="PF07690">
    <property type="entry name" value="MFS_1"/>
    <property type="match status" value="1"/>
</dbReference>
<evidence type="ECO:0000256" key="4">
    <source>
        <dbReference type="ARBA" id="ARBA00023136"/>
    </source>
</evidence>
<dbReference type="InterPro" id="IPR036259">
    <property type="entry name" value="MFS_trans_sf"/>
</dbReference>
<feature type="transmembrane region" description="Helical" evidence="5">
    <location>
        <begin position="334"/>
        <end position="354"/>
    </location>
</feature>
<dbReference type="PRINTS" id="PR01035">
    <property type="entry name" value="TCRTETA"/>
</dbReference>
<dbReference type="Proteomes" id="UP001500665">
    <property type="component" value="Unassembled WGS sequence"/>
</dbReference>
<feature type="transmembrane region" description="Helical" evidence="5">
    <location>
        <begin position="241"/>
        <end position="262"/>
    </location>
</feature>
<evidence type="ECO:0000256" key="1">
    <source>
        <dbReference type="ARBA" id="ARBA00004651"/>
    </source>
</evidence>
<evidence type="ECO:0000256" key="5">
    <source>
        <dbReference type="SAM" id="Phobius"/>
    </source>
</evidence>
<dbReference type="InterPro" id="IPR020846">
    <property type="entry name" value="MFS_dom"/>
</dbReference>
<dbReference type="InterPro" id="IPR052524">
    <property type="entry name" value="MFS_Cyanate_Porter"/>
</dbReference>
<dbReference type="PROSITE" id="PS50850">
    <property type="entry name" value="MFS"/>
    <property type="match status" value="1"/>
</dbReference>
<feature type="transmembrane region" description="Helical" evidence="5">
    <location>
        <begin position="274"/>
        <end position="296"/>
    </location>
</feature>
<comment type="caution">
    <text evidence="7">The sequence shown here is derived from an EMBL/GenBank/DDBJ whole genome shotgun (WGS) entry which is preliminary data.</text>
</comment>
<gene>
    <name evidence="7" type="ORF">GCM10009550_55960</name>
</gene>
<keyword evidence="8" id="KW-1185">Reference proteome</keyword>
<keyword evidence="4 5" id="KW-0472">Membrane</keyword>
<reference evidence="7 8" key="1">
    <citation type="journal article" date="2019" name="Int. J. Syst. Evol. Microbiol.">
        <title>The Global Catalogue of Microorganisms (GCM) 10K type strain sequencing project: providing services to taxonomists for standard genome sequencing and annotation.</title>
        <authorList>
            <consortium name="The Broad Institute Genomics Platform"/>
            <consortium name="The Broad Institute Genome Sequencing Center for Infectious Disease"/>
            <person name="Wu L."/>
            <person name="Ma J."/>
        </authorList>
    </citation>
    <scope>NUCLEOTIDE SEQUENCE [LARGE SCALE GENOMIC DNA]</scope>
    <source>
        <strain evidence="7 8">JCM 10696</strain>
    </source>
</reference>
<feature type="transmembrane region" description="Helical" evidence="5">
    <location>
        <begin position="136"/>
        <end position="158"/>
    </location>
</feature>
<dbReference type="EMBL" id="BAAAHH010000027">
    <property type="protein sequence ID" value="GAA0962217.1"/>
    <property type="molecule type" value="Genomic_DNA"/>
</dbReference>
<organism evidence="7 8">
    <name type="scientific">Actinocorallia libanotica</name>
    <dbReference type="NCBI Taxonomy" id="46162"/>
    <lineage>
        <taxon>Bacteria</taxon>
        <taxon>Bacillati</taxon>
        <taxon>Actinomycetota</taxon>
        <taxon>Actinomycetes</taxon>
        <taxon>Streptosporangiales</taxon>
        <taxon>Thermomonosporaceae</taxon>
        <taxon>Actinocorallia</taxon>
    </lineage>
</organism>
<evidence type="ECO:0000256" key="2">
    <source>
        <dbReference type="ARBA" id="ARBA00022692"/>
    </source>
</evidence>
<sequence length="403" mass="42000">MTPRRLPTALPLVLLVLLISLNLRPIATTIGPLLADLQSDLGMDGALSGVLTTLPPLCFALFGPLAPALARRYGQTSVLMAGMAVLAAGLAVRALASDAWVFLLFSMLAMGGVAVANVLLPAVVRHAFPGRVEPMTAMYSTALTGGATLAAAAAVPLAGALGSWRWGLGIWALLAVAALLSAARNRVSQPARTAAPRRLPPLRHSRIARGMAVYFAVNATTAYTIMGWLPQIYRDAGIPAGAAGVMLAVALGLVVPLTPFLPWLIARMPDQRPLVWAFGLSSLAAYAGLLWAPAALAWPCTILLGLGGASFPLALTMIGLRARTQEGVARLSSFVQSLGYLFAIPGPVLIGVLYQHTGGWTLPIVFLAVIVVPQLALGLHAARTGVVEDELAERADREVSVCA</sequence>
<protein>
    <submittedName>
        <fullName evidence="7">CynX/NimT family MFS transporter</fullName>
    </submittedName>
</protein>